<dbReference type="InterPro" id="IPR036770">
    <property type="entry name" value="Ankyrin_rpt-contain_sf"/>
</dbReference>
<dbReference type="Proteomes" id="UP001314181">
    <property type="component" value="Unassembled WGS sequence"/>
</dbReference>
<comment type="caution">
    <text evidence="1">The sequence shown here is derived from an EMBL/GenBank/DDBJ whole genome shotgun (WGS) entry which is preliminary data.</text>
</comment>
<reference evidence="1 2" key="1">
    <citation type="submission" date="2024-01" db="EMBL/GenBank/DDBJ databases">
        <authorList>
            <person name="Kunselman E."/>
        </authorList>
    </citation>
    <scope>NUCLEOTIDE SEQUENCE [LARGE SCALE GENOMIC DNA]</scope>
    <source>
        <strain evidence="1">2 abalone samples</strain>
    </source>
</reference>
<name>A0ABP0ET89_9RICK</name>
<evidence type="ECO:0000313" key="2">
    <source>
        <dbReference type="Proteomes" id="UP001314181"/>
    </source>
</evidence>
<keyword evidence="2" id="KW-1185">Reference proteome</keyword>
<evidence type="ECO:0000313" key="1">
    <source>
        <dbReference type="EMBL" id="CAK8162471.1"/>
    </source>
</evidence>
<accession>A0ABP0ET89</accession>
<evidence type="ECO:0008006" key="3">
    <source>
        <dbReference type="Google" id="ProtNLM"/>
    </source>
</evidence>
<organism evidence="1 2">
    <name type="scientific">Candidatus Xenohaliotis californiensis</name>
    <dbReference type="NCBI Taxonomy" id="84677"/>
    <lineage>
        <taxon>Bacteria</taxon>
        <taxon>Pseudomonadati</taxon>
        <taxon>Pseudomonadota</taxon>
        <taxon>Alphaproteobacteria</taxon>
        <taxon>Rickettsiales</taxon>
        <taxon>Anaplasmataceae</taxon>
        <taxon>Candidatus Xenohaliotis</taxon>
    </lineage>
</organism>
<sequence length="44" mass="5189">MLVKYKANVNMQDNYGQIPFILAVERGCKNFADKQCYLFKNICR</sequence>
<dbReference type="EMBL" id="CAWVOK010000006">
    <property type="protein sequence ID" value="CAK8162471.1"/>
    <property type="molecule type" value="Genomic_DNA"/>
</dbReference>
<gene>
    <name evidence="1" type="ORF">CAXC1_150065</name>
</gene>
<dbReference type="SUPFAM" id="SSF48403">
    <property type="entry name" value="Ankyrin repeat"/>
    <property type="match status" value="1"/>
</dbReference>
<dbReference type="Gene3D" id="1.25.40.20">
    <property type="entry name" value="Ankyrin repeat-containing domain"/>
    <property type="match status" value="1"/>
</dbReference>
<proteinExistence type="predicted"/>
<protein>
    <recommendedName>
        <fullName evidence="3">Ankyrin repeat protein</fullName>
    </recommendedName>
</protein>